<comment type="catalytic activity">
    <reaction evidence="14 15">
        <text>ATP + H2O = ADP + phosphate + H(+)</text>
        <dbReference type="Rhea" id="RHEA:13065"/>
        <dbReference type="ChEBI" id="CHEBI:15377"/>
        <dbReference type="ChEBI" id="CHEBI:15378"/>
        <dbReference type="ChEBI" id="CHEBI:30616"/>
        <dbReference type="ChEBI" id="CHEBI:43474"/>
        <dbReference type="ChEBI" id="CHEBI:456216"/>
        <dbReference type="EC" id="5.6.2.4"/>
    </reaction>
</comment>
<evidence type="ECO:0000256" key="4">
    <source>
        <dbReference type="ARBA" id="ARBA00022763"/>
    </source>
</evidence>
<evidence type="ECO:0000256" key="2">
    <source>
        <dbReference type="ARBA" id="ARBA00022723"/>
    </source>
</evidence>
<dbReference type="InterPro" id="IPR014016">
    <property type="entry name" value="UvrD-like_ATP-bd"/>
</dbReference>
<dbReference type="HAMAP" id="MF_01485">
    <property type="entry name" value="RecB"/>
    <property type="match status" value="1"/>
</dbReference>
<evidence type="ECO:0000313" key="19">
    <source>
        <dbReference type="EMBL" id="EPE37875.1"/>
    </source>
</evidence>
<keyword evidence="10 15" id="KW-0238">DNA-binding</keyword>
<evidence type="ECO:0000256" key="15">
    <source>
        <dbReference type="HAMAP-Rule" id="MF_01485"/>
    </source>
</evidence>
<keyword evidence="1 15" id="KW-0540">Nuclease</keyword>
<dbReference type="GO" id="GO:0043138">
    <property type="term" value="F:3'-5' DNA helicase activity"/>
    <property type="evidence" value="ECO:0007669"/>
    <property type="project" value="UniProtKB-UniRule"/>
</dbReference>
<dbReference type="InterPro" id="IPR011335">
    <property type="entry name" value="Restrct_endonuc-II-like"/>
</dbReference>
<dbReference type="SUPFAM" id="SSF52540">
    <property type="entry name" value="P-loop containing nucleoside triphosphate hydrolases"/>
    <property type="match status" value="1"/>
</dbReference>
<dbReference type="Gene3D" id="1.10.3170.10">
    <property type="entry name" value="Recbcd, chain B, domain 2"/>
    <property type="match status" value="1"/>
</dbReference>
<evidence type="ECO:0000256" key="8">
    <source>
        <dbReference type="ARBA" id="ARBA00022840"/>
    </source>
</evidence>
<keyword evidence="11 15" id="KW-0234">DNA repair</keyword>
<dbReference type="PANTHER" id="PTHR11070">
    <property type="entry name" value="UVRD / RECB / PCRA DNA HELICASE FAMILY MEMBER"/>
    <property type="match status" value="1"/>
</dbReference>
<keyword evidence="20" id="KW-1185">Reference proteome</keyword>
<evidence type="ECO:0000259" key="18">
    <source>
        <dbReference type="PROSITE" id="PS51217"/>
    </source>
</evidence>
<dbReference type="CDD" id="cd22352">
    <property type="entry name" value="RecB_C-like"/>
    <property type="match status" value="1"/>
</dbReference>
<dbReference type="PROSITE" id="PS51217">
    <property type="entry name" value="UVRD_HELICASE_CTER"/>
    <property type="match status" value="1"/>
</dbReference>
<dbReference type="NCBIfam" id="TIGR00609">
    <property type="entry name" value="recB"/>
    <property type="match status" value="1"/>
</dbReference>
<dbReference type="Proteomes" id="UP000053688">
    <property type="component" value="Unassembled WGS sequence"/>
</dbReference>
<dbReference type="STRING" id="28176.CF66_2065"/>
<comment type="domain">
    <text evidence="15">The C-terminal domain has nuclease activity and interacts with RecD. It interacts with RecA, facilitating its loading onto ssDNA.</text>
</comment>
<comment type="function">
    <text evidence="15">A helicase/nuclease that prepares dsDNA breaks (DSB) for recombinational DNA repair. Binds to DSBs and unwinds DNA via a highly rapid and processive ATP-dependent bidirectional helicase activity. Unwinds dsDNA until it encounters a Chi (crossover hotspot instigator) sequence from the 3' direction. Cuts ssDNA a few nucleotides 3' to the Chi site. The properties and activities of the enzyme are changed at Chi. The Chi-altered holoenzyme produces a long 3'-ssDNA overhang and facilitates RecA-binding to the ssDNA for homologous DNA recombination and repair. Holoenzyme degrades any linearized DNA that is unable to undergo homologous recombination. In the holoenzyme this subunit contributes ATPase, 3'-5' helicase, exonuclease activity and loads RecA onto ssDNA.</text>
</comment>
<dbReference type="eggNOG" id="COG1074">
    <property type="taxonomic scope" value="Bacteria"/>
</dbReference>
<feature type="active site" description="For nuclease activity" evidence="15">
    <location>
        <position position="1090"/>
    </location>
</feature>
<dbReference type="GO" id="GO:0005524">
    <property type="term" value="F:ATP binding"/>
    <property type="evidence" value="ECO:0007669"/>
    <property type="project" value="UniProtKB-UniRule"/>
</dbReference>
<dbReference type="EC" id="3.1.11.5" evidence="15"/>
<dbReference type="EC" id="5.6.2.4" evidence="15"/>
<feature type="binding site" evidence="15">
    <location>
        <position position="1090"/>
    </location>
    <ligand>
        <name>Mg(2+)</name>
        <dbReference type="ChEBI" id="CHEBI:18420"/>
    </ligand>
</feature>
<comment type="catalytic activity">
    <reaction evidence="13 15">
        <text>Couples ATP hydrolysis with the unwinding of duplex DNA by translocating in the 3'-5' direction.</text>
        <dbReference type="EC" id="5.6.2.4"/>
    </reaction>
</comment>
<comment type="subunit">
    <text evidence="15">Heterotrimer of RecB, RecC and RecD. All subunits contribute to DNA-binding. Interacts with RecA.</text>
</comment>
<dbReference type="InterPro" id="IPR027417">
    <property type="entry name" value="P-loop_NTPase"/>
</dbReference>
<feature type="region of interest" description="DNA-binding and helicase activity, interacts with RecC" evidence="15">
    <location>
        <begin position="1"/>
        <end position="846"/>
    </location>
</feature>
<keyword evidence="6 15" id="KW-0347">Helicase</keyword>
<organism evidence="19 20">
    <name type="scientific">Candidatus Photodesmus katoptron Akat1</name>
    <dbReference type="NCBI Taxonomy" id="1236703"/>
    <lineage>
        <taxon>Bacteria</taxon>
        <taxon>Pseudomonadati</taxon>
        <taxon>Pseudomonadota</taxon>
        <taxon>Gammaproteobacteria</taxon>
        <taxon>Vibrionales</taxon>
        <taxon>Vibrionaceae</taxon>
        <taxon>Candidatus Photodesmus</taxon>
    </lineage>
</organism>
<evidence type="ECO:0000256" key="12">
    <source>
        <dbReference type="ARBA" id="ARBA00023235"/>
    </source>
</evidence>
<dbReference type="PROSITE" id="PS51198">
    <property type="entry name" value="UVRD_HELICASE_ATP_BIND"/>
    <property type="match status" value="1"/>
</dbReference>
<feature type="domain" description="UvrD-like helicase ATP-binding" evidence="17">
    <location>
        <begin position="3"/>
        <end position="450"/>
    </location>
</feature>
<evidence type="ECO:0000256" key="14">
    <source>
        <dbReference type="ARBA" id="ARBA00048988"/>
    </source>
</evidence>
<dbReference type="EMBL" id="AMSD01000001">
    <property type="protein sequence ID" value="EPE37875.1"/>
    <property type="molecule type" value="Genomic_DNA"/>
</dbReference>
<dbReference type="InterPro" id="IPR014017">
    <property type="entry name" value="DNA_helicase_UvrD-like_C"/>
</dbReference>
<protein>
    <recommendedName>
        <fullName evidence="15">RecBCD enzyme subunit RecB</fullName>
        <ecNumber evidence="15">3.1.11.5</ecNumber>
        <ecNumber evidence="15">5.6.2.4</ecNumber>
    </recommendedName>
    <alternativeName>
        <fullName evidence="15">DNA 3'-5' helicase subunit RecB</fullName>
    </alternativeName>
    <alternativeName>
        <fullName evidence="15">Exonuclease V subunit RecB</fullName>
        <shortName evidence="15">ExoV subunit RecB</shortName>
    </alternativeName>
    <alternativeName>
        <fullName evidence="15">Helicase/nuclease RecBCD subunit RecB</fullName>
    </alternativeName>
</protein>
<dbReference type="GO" id="GO:0016887">
    <property type="term" value="F:ATP hydrolysis activity"/>
    <property type="evidence" value="ECO:0007669"/>
    <property type="project" value="RHEA"/>
</dbReference>
<dbReference type="GO" id="GO:0008854">
    <property type="term" value="F:exodeoxyribonuclease V activity"/>
    <property type="evidence" value="ECO:0007669"/>
    <property type="project" value="UniProtKB-EC"/>
</dbReference>
<proteinExistence type="inferred from homology"/>
<feature type="domain" description="UvrD-like helicase C-terminal" evidence="18">
    <location>
        <begin position="498"/>
        <end position="749"/>
    </location>
</feature>
<keyword evidence="12 15" id="KW-0413">Isomerase</keyword>
<keyword evidence="4 15" id="KW-0227">DNA damage</keyword>
<keyword evidence="7 15" id="KW-0269">Exonuclease</keyword>
<feature type="binding site" evidence="15">
    <location>
        <position position="1077"/>
    </location>
    <ligand>
        <name>Mg(2+)</name>
        <dbReference type="ChEBI" id="CHEBI:18420"/>
    </ligand>
</feature>
<keyword evidence="8 15" id="KW-0067">ATP-binding</keyword>
<keyword evidence="3 15" id="KW-0547">Nucleotide-binding</keyword>
<evidence type="ECO:0000256" key="16">
    <source>
        <dbReference type="PROSITE-ProRule" id="PRU00560"/>
    </source>
</evidence>
<evidence type="ECO:0000256" key="7">
    <source>
        <dbReference type="ARBA" id="ARBA00022839"/>
    </source>
</evidence>
<dbReference type="Gene3D" id="3.90.320.10">
    <property type="match status" value="1"/>
</dbReference>
<dbReference type="GO" id="GO:0000287">
    <property type="term" value="F:magnesium ion binding"/>
    <property type="evidence" value="ECO:0007669"/>
    <property type="project" value="UniProtKB-UniRule"/>
</dbReference>
<dbReference type="Gene3D" id="3.40.50.300">
    <property type="entry name" value="P-loop containing nucleotide triphosphate hydrolases"/>
    <property type="match status" value="2"/>
</dbReference>
<evidence type="ECO:0000256" key="5">
    <source>
        <dbReference type="ARBA" id="ARBA00022801"/>
    </source>
</evidence>
<dbReference type="PATRIC" id="fig|1236703.3.peg.331"/>
<evidence type="ECO:0000259" key="17">
    <source>
        <dbReference type="PROSITE" id="PS51198"/>
    </source>
</evidence>
<dbReference type="SUPFAM" id="SSF52980">
    <property type="entry name" value="Restriction endonuclease-like"/>
    <property type="match status" value="1"/>
</dbReference>
<accession>S3DJJ5</accession>
<sequence length="1186" mass="137360">MTFRSIIPLEIMTFPLHGARLIEASAGTGKTFSIVGLYLRLLLGHGNVKTRYHKPLTVNQILVVTFTEAATAELRERIRLKIHDVRMAFLYNKSNDPLINFFLEELTDHQKIVDILLNAERQMDEAAIYTIHGFCKRMLTQNVFESGIDFSDTNFITDDSCLKFQVISDYWRRNFYSLPQSLLNEIKKIWSSPIDLLNQINNYLTMSQRSIFIEEINFDLLELHKSTLKRIEQLKVLWLKYKDSCLDLIWNSGINKSIYNKNNLPKWFSAISSWSLTETREYNYPHALHRFAQNILIKTTSNSNAPIHFMFSAIEDFLTNPVSNIKTQIVAHAIRHCRILLAKEKNEKQLLSFDDLIIQLSNSVDTQPLLVKKIRTIYPIAMIDEFQDTDPVQYNIFSRIYLNKPECGLFMIGDPKQAIYSFRGADIFTYIKARKEAISHYTMSTNWRSSSEMVMAVNQIFSSAKSPFIYDHYIPFLPVKCSPDAHQRFWLINGDRQPAITCWFEHKAVKKCEYYNTMLDATSSQIKKILTASQQGQANFLCNNKKVPIQASDIAILVRTANEAQIIKEGLEKQAIACVYLSNHNSVFSSTIARDIQYLIKAVLMPENTKVLMASLATNLFSLDLNELSNINSNEILLDKVIDEFKNYRKILIKYGVFPMIRSVMTQRKIAEYLLKQVNGERLLIDLMHISELLQKSNKNLTSNHALLRWLVEKISNAEKGLTCIEEEVQRIESDRNLIKIVTVHKAKGLEYNLVFLPFIFSYRRASEYVYYDEEEKKVILDIECKDNTFQKADKKRLAEDLRLLYVALTRSVYGCFIGVSPIQNLDSSKNKTSVHLSAIGYLLQDGKEGDTDHLAESLKFQVNHNPGLIVLKLPFIDKNVFTTDSSFEEINSKELKRSINQSWSITSYSKLVKQNFSLKRNDFVNDLNVIHIQNELVDLEIKKNKYSIFTFPRGALAGVFFHNLFEKIEFTQSAFSERNISLIKELIESMQLELDWLPIIQDLITTVLSTPLNGKELLLNQKPPNQRLIELEFFLPIEMLSASSFNKIAQHYDSLSFQAGNLNFQTAIGMLKGIIDLVFEHQGKYYLLDWKSTYLGDSSSYYHKQALKDAMVEYRYDFQYQIYSLALHRFLRSRIGNYSYEEYFGGVYYLFVRGMDGQSDHGVFYVKPELEFLEDLDNLIDGFNH</sequence>
<dbReference type="PANTHER" id="PTHR11070:SF23">
    <property type="entry name" value="RECBCD ENZYME SUBUNIT RECB"/>
    <property type="match status" value="1"/>
</dbReference>
<evidence type="ECO:0000256" key="9">
    <source>
        <dbReference type="ARBA" id="ARBA00022842"/>
    </source>
</evidence>
<evidence type="ECO:0000256" key="11">
    <source>
        <dbReference type="ARBA" id="ARBA00023204"/>
    </source>
</evidence>
<feature type="region of interest" description="Nuclease activity, interacts with RecD and RecA" evidence="15">
    <location>
        <begin position="903"/>
        <end position="1186"/>
    </location>
</feature>
<keyword evidence="9 15" id="KW-0460">Magnesium</keyword>
<dbReference type="InterPro" id="IPR011604">
    <property type="entry name" value="PDDEXK-like_dom_sf"/>
</dbReference>
<feature type="binding site" evidence="16">
    <location>
        <begin position="24"/>
        <end position="31"/>
    </location>
    <ligand>
        <name>ATP</name>
        <dbReference type="ChEBI" id="CHEBI:30616"/>
    </ligand>
</feature>
<comment type="cofactor">
    <cofactor evidence="15">
        <name>Mg(2+)</name>
        <dbReference type="ChEBI" id="CHEBI:18420"/>
    </cofactor>
    <text evidence="15">Binds 1 Mg(2+) ion per subunit.</text>
</comment>
<keyword evidence="5 15" id="KW-0378">Hydrolase</keyword>
<dbReference type="Pfam" id="PF00580">
    <property type="entry name" value="UvrD-helicase"/>
    <property type="match status" value="1"/>
</dbReference>
<dbReference type="Gene3D" id="1.10.486.10">
    <property type="entry name" value="PCRA, domain 4"/>
    <property type="match status" value="1"/>
</dbReference>
<evidence type="ECO:0000256" key="1">
    <source>
        <dbReference type="ARBA" id="ARBA00022722"/>
    </source>
</evidence>
<dbReference type="GO" id="GO:0000724">
    <property type="term" value="P:double-strand break repair via homologous recombination"/>
    <property type="evidence" value="ECO:0007669"/>
    <property type="project" value="UniProtKB-UniRule"/>
</dbReference>
<comment type="similarity">
    <text evidence="15">Belongs to the helicase family. UvrD subfamily.</text>
</comment>
<dbReference type="AlphaFoldDB" id="S3DJJ5"/>
<reference evidence="19 20" key="1">
    <citation type="journal article" date="2014" name="Environ. Microbiol.">
        <title>Genomic signatures of obligate host dependence in the luminous bacterial symbiont of a vertebrate.</title>
        <authorList>
            <person name="Hendry T.A."/>
            <person name="de Wet J.R."/>
            <person name="Dunlap P.V."/>
        </authorList>
    </citation>
    <scope>NUCLEOTIDE SEQUENCE [LARGE SCALE GENOMIC DNA]</scope>
    <source>
        <strain evidence="19 20">Akat1</strain>
    </source>
</reference>
<evidence type="ECO:0000313" key="20">
    <source>
        <dbReference type="Proteomes" id="UP000053688"/>
    </source>
</evidence>
<comment type="catalytic activity">
    <reaction evidence="15">
        <text>Exonucleolytic cleavage (in the presence of ATP) in either 5'- to 3'- or 3'- to 5'-direction to yield 5'-phosphooligonucleotides.</text>
        <dbReference type="EC" id="3.1.11.5"/>
    </reaction>
</comment>
<comment type="miscellaneous">
    <text evidence="15">In the RecBCD complex, RecB has a slow 3'-5' helicase, an exonuclease activity and loads RecA onto ssDNA, RecD has a fast 5'-3' helicase activity, while RecC stimulates the ATPase and processivity of the RecB helicase and contributes to recognition of the Chi site.</text>
</comment>
<dbReference type="GO" id="GO:0009338">
    <property type="term" value="C:exodeoxyribonuclease V complex"/>
    <property type="evidence" value="ECO:0007669"/>
    <property type="project" value="TreeGrafter"/>
</dbReference>
<feature type="binding site" evidence="15">
    <location>
        <position position="963"/>
    </location>
    <ligand>
        <name>Mg(2+)</name>
        <dbReference type="ChEBI" id="CHEBI:18420"/>
    </ligand>
</feature>
<evidence type="ECO:0000256" key="3">
    <source>
        <dbReference type="ARBA" id="ARBA00022741"/>
    </source>
</evidence>
<name>S3DJJ5_9GAMM</name>
<evidence type="ECO:0000256" key="10">
    <source>
        <dbReference type="ARBA" id="ARBA00023125"/>
    </source>
</evidence>
<keyword evidence="2 15" id="KW-0479">Metal-binding</keyword>
<evidence type="ECO:0000256" key="6">
    <source>
        <dbReference type="ARBA" id="ARBA00022806"/>
    </source>
</evidence>
<dbReference type="GO" id="GO:0005829">
    <property type="term" value="C:cytosol"/>
    <property type="evidence" value="ECO:0007669"/>
    <property type="project" value="TreeGrafter"/>
</dbReference>
<comment type="domain">
    <text evidence="15">The N-terminal DNA-binding domain is a ssDNA-dependent ATPase and has ATP-dependent 3'-5' helicase function. This domain interacts with RecC.</text>
</comment>
<dbReference type="InterPro" id="IPR000212">
    <property type="entry name" value="DNA_helicase_UvrD/REP"/>
</dbReference>
<dbReference type="Pfam" id="PF13361">
    <property type="entry name" value="UvrD_C"/>
    <property type="match status" value="1"/>
</dbReference>
<dbReference type="GO" id="GO:0003677">
    <property type="term" value="F:DNA binding"/>
    <property type="evidence" value="ECO:0007669"/>
    <property type="project" value="UniProtKB-UniRule"/>
</dbReference>
<gene>
    <name evidence="15" type="primary">recB</name>
    <name evidence="19" type="ORF">O1U_0338</name>
</gene>
<dbReference type="InterPro" id="IPR004586">
    <property type="entry name" value="RecB"/>
</dbReference>
<evidence type="ECO:0000256" key="13">
    <source>
        <dbReference type="ARBA" id="ARBA00034617"/>
    </source>
</evidence>
<comment type="caution">
    <text evidence="19">The sequence shown here is derived from an EMBL/GenBank/DDBJ whole genome shotgun (WGS) entry which is preliminary data.</text>
</comment>